<gene>
    <name evidence="3" type="ORF">MSAN_01749600</name>
</gene>
<accession>A0A8H6XXB7</accession>
<feature type="domain" description="CxC2-like cysteine cluster KDZ transposase-associated" evidence="2">
    <location>
        <begin position="189"/>
        <end position="296"/>
    </location>
</feature>
<name>A0A8H6XXB7_9AGAR</name>
<dbReference type="EMBL" id="JACAZH010000017">
    <property type="protein sequence ID" value="KAF7347975.1"/>
    <property type="molecule type" value="Genomic_DNA"/>
</dbReference>
<evidence type="ECO:0000313" key="3">
    <source>
        <dbReference type="EMBL" id="KAF7347975.1"/>
    </source>
</evidence>
<dbReference type="InterPro" id="IPR041457">
    <property type="entry name" value="CxC2_KDZ-assoc"/>
</dbReference>
<proteinExistence type="predicted"/>
<evidence type="ECO:0000256" key="1">
    <source>
        <dbReference type="SAM" id="MobiDB-lite"/>
    </source>
</evidence>
<protein>
    <submittedName>
        <fullName evidence="3">CxC2 domain-containing protein</fullName>
    </submittedName>
</protein>
<dbReference type="Proteomes" id="UP000623467">
    <property type="component" value="Unassembled WGS sequence"/>
</dbReference>
<keyword evidence="4" id="KW-1185">Reference proteome</keyword>
<sequence length="914" mass="101726">MKRPLEVNASQYSKKKRAKNVFSLQSFGHSLAQPSFARTGHMSADGRRASVQHIPIDLSHASMSAASAPNFEDDNWLDVPEMNGAASDPETEVGVRPHKRKWYTATDKPLQYWTANYRDAYLRVLVTHECPMKQEQDSCSCGTNSKKYRCSECHGGEMFCKDCIVESHRLHPLCQIEAWNSHFFKPRELRQLGLRVQLGHADNRACPRAHCGRDKFVVIAPNGFHHVALDYCHCLRSGAPQWEQLLLYGWFPSTPDHPKSAITVPTLKLFHAVSLQGKTTIYHFFHALAKITDNTGSRAFRRRYQLILRVVRQWRNLRALKCGGMGNDPDRTTSEMCEGELTVECIACPKAGVNLPDGWRDAPPEKRFLYMIFLEIDACFCLKRKKISSWAADPSLQDRWAYFVRLGPYLEFVKTLGEQKEMSTCTGLAALDHANTKYSQGYAATGCGMVTCGRHEVVAKNGVADLQAGEKYGNMDYVVASAWRHFISLLFFLLSYNIMCQWSKKLKERLKKLPPALRLQLALFVVKFMILKLHILGHLRVCRELFSLLFTPGSGQSDMEGIERIWSSSGLMGASMQEMGPGSQQDTLDDFWHYWNWNKVIAMGNTLRTRFLKARKELATQKSALDVFSQAQKADVPAWQKAVDDFEAGVTDCGNPYELPRSGISPREIELELLHEEHKNEHRSGVVQSVAKETMTEYLMLGLEIEGQQYVSLSLFPSLLPPSRRRQLSADLGSNRSPSTKDLADFVTWHTRISRQIKKLCVLQLRYSSAAFQRLTTPSGPADPSEAECAPLLLPSSLSPADCAPPAAVQGPGVPASSASSSADEQDAGVSSDGSDGDEGSGLAHEPAAFAAAEGAEEEWAKGPTSPADREQDSTNDLESEDSAAGGEDVVKRMAEMDELLAVQTATLSLYDGI</sequence>
<evidence type="ECO:0000259" key="2">
    <source>
        <dbReference type="Pfam" id="PF18803"/>
    </source>
</evidence>
<feature type="region of interest" description="Disordered" evidence="1">
    <location>
        <begin position="803"/>
        <end position="891"/>
    </location>
</feature>
<dbReference type="InterPro" id="IPR040521">
    <property type="entry name" value="KDZ"/>
</dbReference>
<dbReference type="OrthoDB" id="3235114at2759"/>
<organism evidence="3 4">
    <name type="scientific">Mycena sanguinolenta</name>
    <dbReference type="NCBI Taxonomy" id="230812"/>
    <lineage>
        <taxon>Eukaryota</taxon>
        <taxon>Fungi</taxon>
        <taxon>Dikarya</taxon>
        <taxon>Basidiomycota</taxon>
        <taxon>Agaricomycotina</taxon>
        <taxon>Agaricomycetes</taxon>
        <taxon>Agaricomycetidae</taxon>
        <taxon>Agaricales</taxon>
        <taxon>Marasmiineae</taxon>
        <taxon>Mycenaceae</taxon>
        <taxon>Mycena</taxon>
    </lineage>
</organism>
<feature type="compositionally biased region" description="Low complexity" evidence="1">
    <location>
        <begin position="841"/>
        <end position="854"/>
    </location>
</feature>
<dbReference type="Pfam" id="PF18803">
    <property type="entry name" value="CxC2"/>
    <property type="match status" value="1"/>
</dbReference>
<dbReference type="Pfam" id="PF18758">
    <property type="entry name" value="KDZ"/>
    <property type="match status" value="1"/>
</dbReference>
<dbReference type="AlphaFoldDB" id="A0A8H6XXB7"/>
<reference evidence="3" key="1">
    <citation type="submission" date="2020-05" db="EMBL/GenBank/DDBJ databases">
        <title>Mycena genomes resolve the evolution of fungal bioluminescence.</title>
        <authorList>
            <person name="Tsai I.J."/>
        </authorList>
    </citation>
    <scope>NUCLEOTIDE SEQUENCE</scope>
    <source>
        <strain evidence="3">160909Yilan</strain>
    </source>
</reference>
<evidence type="ECO:0000313" key="4">
    <source>
        <dbReference type="Proteomes" id="UP000623467"/>
    </source>
</evidence>
<feature type="compositionally biased region" description="Low complexity" evidence="1">
    <location>
        <begin position="803"/>
        <end position="834"/>
    </location>
</feature>
<comment type="caution">
    <text evidence="3">The sequence shown here is derived from an EMBL/GenBank/DDBJ whole genome shotgun (WGS) entry which is preliminary data.</text>
</comment>